<name>A0A4Q9PPB2_9APHY</name>
<dbReference type="InterPro" id="IPR058886">
    <property type="entry name" value="SWIB_eIF2D"/>
</dbReference>
<proteinExistence type="predicted"/>
<dbReference type="InterPro" id="IPR036877">
    <property type="entry name" value="SUI1_dom_sf"/>
</dbReference>
<dbReference type="Pfam" id="PF17832">
    <property type="entry name" value="Pre-PUA"/>
    <property type="match status" value="1"/>
</dbReference>
<dbReference type="InterPro" id="IPR048247">
    <property type="entry name" value="eIF2D_N"/>
</dbReference>
<dbReference type="Gene3D" id="3.10.400.20">
    <property type="match status" value="1"/>
</dbReference>
<dbReference type="InterPro" id="IPR039759">
    <property type="entry name" value="eIF2D_SUI1"/>
</dbReference>
<dbReference type="CDD" id="cd21156">
    <property type="entry name" value="PUA_eIF2d-like"/>
    <property type="match status" value="1"/>
</dbReference>
<evidence type="ECO:0000256" key="2">
    <source>
        <dbReference type="SAM" id="MobiDB-lite"/>
    </source>
</evidence>
<gene>
    <name evidence="4" type="ORF">BD310DRAFT_883119</name>
</gene>
<protein>
    <submittedName>
        <fullName evidence="4">Eukaryotic translation initiation factor SUI1 family protein</fullName>
    </submittedName>
</protein>
<keyword evidence="4" id="KW-0648">Protein biosynthesis</keyword>
<dbReference type="FunFam" id="3.30.780.10:FF:000008">
    <property type="entry name" value="eukaryotic translation initiation factor 2D"/>
    <property type="match status" value="1"/>
</dbReference>
<dbReference type="CDD" id="cd11610">
    <property type="entry name" value="eIF2D_N"/>
    <property type="match status" value="1"/>
</dbReference>
<dbReference type="CDD" id="cd11608">
    <property type="entry name" value="eIF2D_C"/>
    <property type="match status" value="1"/>
</dbReference>
<sequence>MFKKPLAELKTSAPLRGSDRRKLRQRVLQSYPNLPPEEGDALVPDGLQSQKFSTHIDDPGVAYLSPDGDPLWFTIGKGSEDLIPTVYTLWKRPDLLPFLSTPAPVVPKLIGGADLMIPGGTSSLSLSSCHSPLHVPLSKKVIQHSSTLVPDQVVSVTQYYRDAIGPPLAVGRMAASSDTLRSEEEEDVKGKAVYILHTWKDALWEMGPSKKADPPAPIENKSSEAETPDERQNGSPGSLEEIAGAPPAQPSPDGTSAQDAQPPATADAPTDADESAESKATSLSPEDVSACLRAAVLHTIGMRLANVPPSTFPIPASTFWSSHVLPARPAAALGPNGLADASWIDVKHSTHKNVKSFLKACAKEGLIKLKETKGDVVITAVSPQHPAVLAMRRHRTIGDLEAKAKKAGDREQKEKEAEEKRKSEIRVSEFWKPFGTTVPFFVAAEKDTSELYTITEIKDIVNNYISSRSLVNANDPQYINVDSDQFLAGAVSVKGQDTPEFLKRDEVLKRIRAHMQTWHEISVEGRDTIRKKGDLKPVSVVVKIRHGRKACTLITGYETFGLQADDLAEELRKTCASSTSVSPVHGKPNSLEVMVQGKQIKAVTDLLISRGVPERWIEAEDQTKGKKKK</sequence>
<dbReference type="Gene3D" id="3.30.780.10">
    <property type="entry name" value="SUI1-like domain"/>
    <property type="match status" value="1"/>
</dbReference>
<dbReference type="InterPro" id="IPR036885">
    <property type="entry name" value="SWIB_MDM2_dom_sf"/>
</dbReference>
<feature type="domain" description="SUI1" evidence="3">
    <location>
        <begin position="538"/>
        <end position="611"/>
    </location>
</feature>
<accession>A0A4Q9PPB2</accession>
<dbReference type="GO" id="GO:0001731">
    <property type="term" value="P:formation of translation preinitiation complex"/>
    <property type="evidence" value="ECO:0007669"/>
    <property type="project" value="InterPro"/>
</dbReference>
<dbReference type="InterPro" id="IPR048248">
    <property type="entry name" value="PUA_eIF2d-like"/>
</dbReference>
<feature type="region of interest" description="Disordered" evidence="2">
    <location>
        <begin position="206"/>
        <end position="285"/>
    </location>
</feature>
<dbReference type="PANTHER" id="PTHR12217">
    <property type="entry name" value="EUKARYOTIC TRANSLATION INITIATION FACTOR 2D"/>
    <property type="match status" value="1"/>
</dbReference>
<dbReference type="STRING" id="114155.A0A4Q9PPB2"/>
<dbReference type="PANTHER" id="PTHR12217:SF4">
    <property type="entry name" value="EUKARYOTIC TRANSLATION INITIATION FACTOR 2D"/>
    <property type="match status" value="1"/>
</dbReference>
<dbReference type="PROSITE" id="PS50296">
    <property type="entry name" value="SUI1"/>
    <property type="match status" value="1"/>
</dbReference>
<dbReference type="InterPro" id="IPR039757">
    <property type="entry name" value="EIF2D"/>
</dbReference>
<evidence type="ECO:0000256" key="1">
    <source>
        <dbReference type="ARBA" id="ARBA00022490"/>
    </source>
</evidence>
<dbReference type="Pfam" id="PF25304">
    <property type="entry name" value="WHD_eIF2D"/>
    <property type="match status" value="1"/>
</dbReference>
<dbReference type="Pfam" id="PF26292">
    <property type="entry name" value="PUA_elF2D"/>
    <property type="match status" value="1"/>
</dbReference>
<dbReference type="Proteomes" id="UP000292082">
    <property type="component" value="Unassembled WGS sequence"/>
</dbReference>
<dbReference type="InterPro" id="IPR041366">
    <property type="entry name" value="Pre-PUA"/>
</dbReference>
<evidence type="ECO:0000259" key="3">
    <source>
        <dbReference type="PROSITE" id="PS50296"/>
    </source>
</evidence>
<evidence type="ECO:0000313" key="4">
    <source>
        <dbReference type="EMBL" id="TBU56153.1"/>
    </source>
</evidence>
<dbReference type="InterPro" id="IPR057429">
    <property type="entry name" value="WH_eIF2D"/>
</dbReference>
<keyword evidence="1" id="KW-0963">Cytoplasm</keyword>
<dbReference type="GO" id="GO:0003743">
    <property type="term" value="F:translation initiation factor activity"/>
    <property type="evidence" value="ECO:0007669"/>
    <property type="project" value="UniProtKB-KW"/>
</dbReference>
<organism evidence="4 5">
    <name type="scientific">Dichomitus squalens</name>
    <dbReference type="NCBI Taxonomy" id="114155"/>
    <lineage>
        <taxon>Eukaryota</taxon>
        <taxon>Fungi</taxon>
        <taxon>Dikarya</taxon>
        <taxon>Basidiomycota</taxon>
        <taxon>Agaricomycotina</taxon>
        <taxon>Agaricomycetes</taxon>
        <taxon>Polyporales</taxon>
        <taxon>Polyporaceae</taxon>
        <taxon>Dichomitus</taxon>
    </lineage>
</organism>
<dbReference type="Pfam" id="PF01253">
    <property type="entry name" value="SUI1"/>
    <property type="match status" value="1"/>
</dbReference>
<dbReference type="SUPFAM" id="SSF47592">
    <property type="entry name" value="SWIB/MDM2 domain"/>
    <property type="match status" value="1"/>
</dbReference>
<keyword evidence="4" id="KW-0396">Initiation factor</keyword>
<dbReference type="InterPro" id="IPR001950">
    <property type="entry name" value="SUI1"/>
</dbReference>
<evidence type="ECO:0000313" key="5">
    <source>
        <dbReference type="Proteomes" id="UP000292082"/>
    </source>
</evidence>
<feature type="compositionally biased region" description="Basic and acidic residues" evidence="2">
    <location>
        <begin position="221"/>
        <end position="232"/>
    </location>
</feature>
<dbReference type="SUPFAM" id="SSF55159">
    <property type="entry name" value="eIF1-like"/>
    <property type="match status" value="1"/>
</dbReference>
<reference evidence="4 5" key="1">
    <citation type="submission" date="2019-01" db="EMBL/GenBank/DDBJ databases">
        <title>Draft genome sequences of three monokaryotic isolates of the white-rot basidiomycete fungus Dichomitus squalens.</title>
        <authorList>
            <consortium name="DOE Joint Genome Institute"/>
            <person name="Lopez S.C."/>
            <person name="Andreopoulos B."/>
            <person name="Pangilinan J."/>
            <person name="Lipzen A."/>
            <person name="Riley R."/>
            <person name="Ahrendt S."/>
            <person name="Ng V."/>
            <person name="Barry K."/>
            <person name="Daum C."/>
            <person name="Grigoriev I.V."/>
            <person name="Hilden K.S."/>
            <person name="Makela M.R."/>
            <person name="de Vries R.P."/>
        </authorList>
    </citation>
    <scope>NUCLEOTIDE SEQUENCE [LARGE SCALE GENOMIC DNA]</scope>
    <source>
        <strain evidence="4 5">CBS 464.89</strain>
    </source>
</reference>
<dbReference type="Pfam" id="PF26291">
    <property type="entry name" value="SWIB_eIF2D"/>
    <property type="match status" value="1"/>
</dbReference>
<feature type="compositionally biased region" description="Low complexity" evidence="2">
    <location>
        <begin position="255"/>
        <end position="269"/>
    </location>
</feature>
<keyword evidence="5" id="KW-1185">Reference proteome</keyword>
<dbReference type="AlphaFoldDB" id="A0A4Q9PPB2"/>
<dbReference type="EMBL" id="ML145156">
    <property type="protein sequence ID" value="TBU56153.1"/>
    <property type="molecule type" value="Genomic_DNA"/>
</dbReference>